<feature type="binding site" evidence="16">
    <location>
        <position position="132"/>
    </location>
    <ligand>
        <name>ATP</name>
        <dbReference type="ChEBI" id="CHEBI:30616"/>
    </ligand>
</feature>
<dbReference type="Proteomes" id="UP000029014">
    <property type="component" value="Unassembled WGS sequence"/>
</dbReference>
<comment type="function">
    <text evidence="16">Catalyzes the phosphorylation of pantothenate (Pan), the first step in CoA biosynthesis.</text>
</comment>
<evidence type="ECO:0000256" key="7">
    <source>
        <dbReference type="ARBA" id="ARBA00022490"/>
    </source>
</evidence>
<comment type="cofactor">
    <cofactor evidence="16">
        <name>NH4(+)</name>
        <dbReference type="ChEBI" id="CHEBI:28938"/>
    </cofactor>
    <cofactor evidence="16">
        <name>K(+)</name>
        <dbReference type="ChEBI" id="CHEBI:29103"/>
    </cofactor>
    <text evidence="16">A monovalent cation. Ammonium or potassium.</text>
</comment>
<dbReference type="RefSeq" id="WP_026647559.1">
    <property type="nucleotide sequence ID" value="NZ_JGZD01000009.1"/>
</dbReference>
<organism evidence="17 18">
    <name type="scientific">Bifidobacterium minimum</name>
    <dbReference type="NCBI Taxonomy" id="1693"/>
    <lineage>
        <taxon>Bacteria</taxon>
        <taxon>Bacillati</taxon>
        <taxon>Actinomycetota</taxon>
        <taxon>Actinomycetes</taxon>
        <taxon>Bifidobacteriales</taxon>
        <taxon>Bifidobacteriaceae</taxon>
        <taxon>Bifidobacterium</taxon>
    </lineage>
</organism>
<dbReference type="NCBIfam" id="NF009846">
    <property type="entry name" value="PRK13318.1-4"/>
    <property type="match status" value="1"/>
</dbReference>
<evidence type="ECO:0000256" key="11">
    <source>
        <dbReference type="ARBA" id="ARBA00022840"/>
    </source>
</evidence>
<feature type="binding site" evidence="16">
    <location>
        <begin position="6"/>
        <end position="13"/>
    </location>
    <ligand>
        <name>ATP</name>
        <dbReference type="ChEBI" id="CHEBI:30616"/>
    </ligand>
</feature>
<keyword evidence="16" id="KW-0479">Metal-binding</keyword>
<keyword evidence="8 16" id="KW-0808">Transferase</keyword>
<evidence type="ECO:0000256" key="6">
    <source>
        <dbReference type="ARBA" id="ARBA00012102"/>
    </source>
</evidence>
<accession>A0A087BMZ5</accession>
<feature type="binding site" evidence="16">
    <location>
        <begin position="107"/>
        <end position="110"/>
    </location>
    <ligand>
        <name>substrate</name>
    </ligand>
</feature>
<keyword evidence="10 16" id="KW-0418">Kinase</keyword>
<dbReference type="GO" id="GO:0015937">
    <property type="term" value="P:coenzyme A biosynthetic process"/>
    <property type="evidence" value="ECO:0007669"/>
    <property type="project" value="UniProtKB-UniRule"/>
</dbReference>
<keyword evidence="11 16" id="KW-0067">ATP-binding</keyword>
<dbReference type="GO" id="GO:0004594">
    <property type="term" value="F:pantothenate kinase activity"/>
    <property type="evidence" value="ECO:0007669"/>
    <property type="project" value="UniProtKB-UniRule"/>
</dbReference>
<feature type="active site" description="Proton acceptor" evidence="16">
    <location>
        <position position="109"/>
    </location>
</feature>
<evidence type="ECO:0000256" key="1">
    <source>
        <dbReference type="ARBA" id="ARBA00001206"/>
    </source>
</evidence>
<evidence type="ECO:0000256" key="4">
    <source>
        <dbReference type="ARBA" id="ARBA00005225"/>
    </source>
</evidence>
<sequence length="258" mass="27608">MLVAVDIGNTNIVLGFLDGPAIIATHRISTGLPRTADEYGLLLTELLARHDLSASDVDDVIISSVVPKVMHSFRGAIVTYFDIEPMIVGPGVKSGIRITIDDPKTLGADCLADCAGAYYLYGGPVLVADFGTATTFNYVDASGTILSGLITTGIRTGANALWSSTAQLPEVEITRPRSILARSTKDAMQAGLYYGFLGGVERTIHQFHEEISDDFQVVATGGLGRIFADDTDLIDVYDPDLIFKGMAVIHAKTSRQRP</sequence>
<protein>
    <recommendedName>
        <fullName evidence="15 16">Type III pantothenate kinase</fullName>
        <ecNumber evidence="6 16">2.7.1.33</ecNumber>
    </recommendedName>
    <alternativeName>
        <fullName evidence="16">PanK-III</fullName>
    </alternativeName>
    <alternativeName>
        <fullName evidence="16">Pantothenic acid kinase</fullName>
    </alternativeName>
</protein>
<comment type="cofactor">
    <cofactor evidence="2">
        <name>K(+)</name>
        <dbReference type="ChEBI" id="CHEBI:29103"/>
    </cofactor>
</comment>
<evidence type="ECO:0000256" key="13">
    <source>
        <dbReference type="ARBA" id="ARBA00022993"/>
    </source>
</evidence>
<dbReference type="PANTHER" id="PTHR34265">
    <property type="entry name" value="TYPE III PANTOTHENATE KINASE"/>
    <property type="match status" value="1"/>
</dbReference>
<evidence type="ECO:0000313" key="17">
    <source>
        <dbReference type="EMBL" id="KFI72395.1"/>
    </source>
</evidence>
<dbReference type="HAMAP" id="MF_01274">
    <property type="entry name" value="Pantothen_kinase_3"/>
    <property type="match status" value="1"/>
</dbReference>
<keyword evidence="12 16" id="KW-0630">Potassium</keyword>
<evidence type="ECO:0000256" key="10">
    <source>
        <dbReference type="ARBA" id="ARBA00022777"/>
    </source>
</evidence>
<gene>
    <name evidence="16" type="primary">coaX</name>
    <name evidence="17" type="ORF">BMIN_0290</name>
</gene>
<dbReference type="CDD" id="cd24015">
    <property type="entry name" value="ASKHA_NBD_PanK-III"/>
    <property type="match status" value="1"/>
</dbReference>
<evidence type="ECO:0000256" key="14">
    <source>
        <dbReference type="ARBA" id="ARBA00038036"/>
    </source>
</evidence>
<comment type="caution">
    <text evidence="16">Lacks conserved residue(s) required for the propagation of feature annotation.</text>
</comment>
<dbReference type="GO" id="GO:0046872">
    <property type="term" value="F:metal ion binding"/>
    <property type="evidence" value="ECO:0007669"/>
    <property type="project" value="UniProtKB-KW"/>
</dbReference>
<feature type="binding site" evidence="16">
    <location>
        <position position="184"/>
    </location>
    <ligand>
        <name>substrate</name>
    </ligand>
</feature>
<dbReference type="eggNOG" id="COG1521">
    <property type="taxonomic scope" value="Bacteria"/>
</dbReference>
<dbReference type="SUPFAM" id="SSF53067">
    <property type="entry name" value="Actin-like ATPase domain"/>
    <property type="match status" value="2"/>
</dbReference>
<dbReference type="Pfam" id="PF03309">
    <property type="entry name" value="Pan_kinase"/>
    <property type="match status" value="1"/>
</dbReference>
<evidence type="ECO:0000256" key="8">
    <source>
        <dbReference type="ARBA" id="ARBA00022679"/>
    </source>
</evidence>
<comment type="subunit">
    <text evidence="5 16">Homodimer.</text>
</comment>
<keyword evidence="9 16" id="KW-0547">Nucleotide-binding</keyword>
<proteinExistence type="inferred from homology"/>
<dbReference type="Gene3D" id="3.30.420.40">
    <property type="match status" value="2"/>
</dbReference>
<dbReference type="GO" id="GO:0005737">
    <property type="term" value="C:cytoplasm"/>
    <property type="evidence" value="ECO:0007669"/>
    <property type="project" value="UniProtKB-SubCell"/>
</dbReference>
<dbReference type="GO" id="GO:0005524">
    <property type="term" value="F:ATP binding"/>
    <property type="evidence" value="ECO:0007669"/>
    <property type="project" value="UniProtKB-UniRule"/>
</dbReference>
<dbReference type="InterPro" id="IPR004619">
    <property type="entry name" value="Type_III_PanK"/>
</dbReference>
<comment type="catalytic activity">
    <reaction evidence="1 16">
        <text>(R)-pantothenate + ATP = (R)-4'-phosphopantothenate + ADP + H(+)</text>
        <dbReference type="Rhea" id="RHEA:16373"/>
        <dbReference type="ChEBI" id="CHEBI:10986"/>
        <dbReference type="ChEBI" id="CHEBI:15378"/>
        <dbReference type="ChEBI" id="CHEBI:29032"/>
        <dbReference type="ChEBI" id="CHEBI:30616"/>
        <dbReference type="ChEBI" id="CHEBI:456216"/>
        <dbReference type="EC" id="2.7.1.33"/>
    </reaction>
</comment>
<evidence type="ECO:0000256" key="2">
    <source>
        <dbReference type="ARBA" id="ARBA00001958"/>
    </source>
</evidence>
<dbReference type="AlphaFoldDB" id="A0A087BMZ5"/>
<keyword evidence="13 16" id="KW-0173">Coenzyme A biosynthesis</keyword>
<evidence type="ECO:0000256" key="15">
    <source>
        <dbReference type="ARBA" id="ARBA00040883"/>
    </source>
</evidence>
<dbReference type="NCBIfam" id="NF009855">
    <property type="entry name" value="PRK13321.1"/>
    <property type="match status" value="1"/>
</dbReference>
<dbReference type="UniPathway" id="UPA00241">
    <property type="reaction ID" value="UER00352"/>
</dbReference>
<evidence type="ECO:0000256" key="9">
    <source>
        <dbReference type="ARBA" id="ARBA00022741"/>
    </source>
</evidence>
<evidence type="ECO:0000313" key="18">
    <source>
        <dbReference type="Proteomes" id="UP000029014"/>
    </source>
</evidence>
<keyword evidence="7 16" id="KW-0963">Cytoplasm</keyword>
<dbReference type="NCBIfam" id="TIGR00671">
    <property type="entry name" value="baf"/>
    <property type="match status" value="1"/>
</dbReference>
<dbReference type="EMBL" id="JGZD01000009">
    <property type="protein sequence ID" value="KFI72395.1"/>
    <property type="molecule type" value="Genomic_DNA"/>
</dbReference>
<keyword evidence="18" id="KW-1185">Reference proteome</keyword>
<dbReference type="STRING" id="1693.BMIN_0290"/>
<dbReference type="EC" id="2.7.1.33" evidence="6 16"/>
<evidence type="ECO:0000256" key="3">
    <source>
        <dbReference type="ARBA" id="ARBA00004496"/>
    </source>
</evidence>
<feature type="binding site" evidence="16">
    <location>
        <position position="129"/>
    </location>
    <ligand>
        <name>K(+)</name>
        <dbReference type="ChEBI" id="CHEBI:29103"/>
    </ligand>
</feature>
<dbReference type="InterPro" id="IPR043129">
    <property type="entry name" value="ATPase_NBD"/>
</dbReference>
<evidence type="ECO:0000256" key="5">
    <source>
        <dbReference type="ARBA" id="ARBA00011738"/>
    </source>
</evidence>
<dbReference type="PANTHER" id="PTHR34265:SF1">
    <property type="entry name" value="TYPE III PANTOTHENATE KINASE"/>
    <property type="match status" value="1"/>
</dbReference>
<evidence type="ECO:0000256" key="12">
    <source>
        <dbReference type="ARBA" id="ARBA00022958"/>
    </source>
</evidence>
<reference evidence="17 18" key="1">
    <citation type="submission" date="2014-03" db="EMBL/GenBank/DDBJ databases">
        <title>Genomics of Bifidobacteria.</title>
        <authorList>
            <person name="Ventura M."/>
            <person name="Milani C."/>
            <person name="Lugli G.A."/>
        </authorList>
    </citation>
    <scope>NUCLEOTIDE SEQUENCE [LARGE SCALE GENOMIC DNA]</scope>
    <source>
        <strain evidence="17 18">LMG 11592</strain>
    </source>
</reference>
<evidence type="ECO:0000256" key="16">
    <source>
        <dbReference type="HAMAP-Rule" id="MF_01274"/>
    </source>
</evidence>
<comment type="subcellular location">
    <subcellularLocation>
        <location evidence="3 16">Cytoplasm</location>
    </subcellularLocation>
</comment>
<comment type="pathway">
    <text evidence="4 16">Cofactor biosynthesis; coenzyme A biosynthesis; CoA from (R)-pantothenate: step 1/5.</text>
</comment>
<comment type="caution">
    <text evidence="17">The sequence shown here is derived from an EMBL/GenBank/DDBJ whole genome shotgun (WGS) entry which is preliminary data.</text>
</comment>
<name>A0A087BMZ5_9BIFI</name>
<comment type="similarity">
    <text evidence="14 16">Belongs to the type III pantothenate kinase family.</text>
</comment>